<dbReference type="GO" id="GO:0042026">
    <property type="term" value="P:protein refolding"/>
    <property type="evidence" value="ECO:0007669"/>
    <property type="project" value="TreeGrafter"/>
</dbReference>
<protein>
    <recommendedName>
        <fullName evidence="15">J domain-containing protein</fullName>
    </recommendedName>
</protein>
<dbReference type="SMART" id="SM00271">
    <property type="entry name" value="DnaJ"/>
    <property type="match status" value="1"/>
</dbReference>
<dbReference type="InterPro" id="IPR036869">
    <property type="entry name" value="J_dom_sf"/>
</dbReference>
<dbReference type="Pfam" id="PF01556">
    <property type="entry name" value="DnaJ_C"/>
    <property type="match status" value="1"/>
</dbReference>
<comment type="subunit">
    <text evidence="3">Homodimer.</text>
</comment>
<feature type="domain" description="J" evidence="12">
    <location>
        <begin position="5"/>
        <end position="70"/>
    </location>
</feature>
<keyword evidence="6" id="KW-0479">Metal-binding</keyword>
<keyword evidence="11" id="KW-0143">Chaperone</keyword>
<dbReference type="NCBIfam" id="TIGR02349">
    <property type="entry name" value="DnaJ_bact"/>
    <property type="match status" value="1"/>
</dbReference>
<keyword evidence="9" id="KW-0862">Zinc</keyword>
<dbReference type="GO" id="GO:0005737">
    <property type="term" value="C:cytoplasm"/>
    <property type="evidence" value="ECO:0007669"/>
    <property type="project" value="UniProtKB-SubCell"/>
</dbReference>
<dbReference type="InterPro" id="IPR008971">
    <property type="entry name" value="HSP40/DnaJ_pept-bd"/>
</dbReference>
<accession>A0A382A9P4</accession>
<dbReference type="PROSITE" id="PS50076">
    <property type="entry name" value="DNAJ_2"/>
    <property type="match status" value="1"/>
</dbReference>
<evidence type="ECO:0000256" key="2">
    <source>
        <dbReference type="ARBA" id="ARBA00004496"/>
    </source>
</evidence>
<reference evidence="14" key="1">
    <citation type="submission" date="2018-05" db="EMBL/GenBank/DDBJ databases">
        <authorList>
            <person name="Lanie J.A."/>
            <person name="Ng W.-L."/>
            <person name="Kazmierczak K.M."/>
            <person name="Andrzejewski T.M."/>
            <person name="Davidsen T.M."/>
            <person name="Wayne K.J."/>
            <person name="Tettelin H."/>
            <person name="Glass J.I."/>
            <person name="Rusch D."/>
            <person name="Podicherti R."/>
            <person name="Tsui H.-C.T."/>
            <person name="Winkler M.E."/>
        </authorList>
    </citation>
    <scope>NUCLEOTIDE SEQUENCE</scope>
</reference>
<feature type="domain" description="CR-type" evidence="13">
    <location>
        <begin position="138"/>
        <end position="216"/>
    </location>
</feature>
<evidence type="ECO:0000259" key="12">
    <source>
        <dbReference type="PROSITE" id="PS50076"/>
    </source>
</evidence>
<evidence type="ECO:0000256" key="3">
    <source>
        <dbReference type="ARBA" id="ARBA00011738"/>
    </source>
</evidence>
<gene>
    <name evidence="14" type="ORF">METZ01_LOCUS151110</name>
</gene>
<dbReference type="Pfam" id="PF00226">
    <property type="entry name" value="DnaJ"/>
    <property type="match status" value="1"/>
</dbReference>
<dbReference type="SUPFAM" id="SSF49493">
    <property type="entry name" value="HSP40/DnaJ peptide-binding domain"/>
    <property type="match status" value="2"/>
</dbReference>
<dbReference type="InterPro" id="IPR002939">
    <property type="entry name" value="DnaJ_C"/>
</dbReference>
<dbReference type="GO" id="GO:0051082">
    <property type="term" value="F:unfolded protein binding"/>
    <property type="evidence" value="ECO:0007669"/>
    <property type="project" value="InterPro"/>
</dbReference>
<evidence type="ECO:0008006" key="15">
    <source>
        <dbReference type="Google" id="ProtNLM"/>
    </source>
</evidence>
<dbReference type="PRINTS" id="PR00625">
    <property type="entry name" value="JDOMAIN"/>
</dbReference>
<dbReference type="Gene3D" id="2.10.230.10">
    <property type="entry name" value="Heat shock protein DnaJ, cysteine-rich domain"/>
    <property type="match status" value="1"/>
</dbReference>
<dbReference type="PANTHER" id="PTHR43096">
    <property type="entry name" value="DNAJ HOMOLOG 1, MITOCHONDRIAL-RELATED"/>
    <property type="match status" value="1"/>
</dbReference>
<dbReference type="EMBL" id="UINC01024506">
    <property type="protein sequence ID" value="SVA98256.1"/>
    <property type="molecule type" value="Genomic_DNA"/>
</dbReference>
<dbReference type="CDD" id="cd06257">
    <property type="entry name" value="DnaJ"/>
    <property type="match status" value="1"/>
</dbReference>
<dbReference type="FunFam" id="2.10.230.10:FF:000002">
    <property type="entry name" value="Molecular chaperone DnaJ"/>
    <property type="match status" value="1"/>
</dbReference>
<keyword evidence="7" id="KW-0677">Repeat</keyword>
<dbReference type="InterPro" id="IPR012724">
    <property type="entry name" value="DnaJ"/>
</dbReference>
<dbReference type="AlphaFoldDB" id="A0A382A9P4"/>
<dbReference type="GO" id="GO:0008270">
    <property type="term" value="F:zinc ion binding"/>
    <property type="evidence" value="ECO:0007669"/>
    <property type="project" value="UniProtKB-KW"/>
</dbReference>
<dbReference type="Gene3D" id="2.60.260.20">
    <property type="entry name" value="Urease metallochaperone UreE, N-terminal domain"/>
    <property type="match status" value="2"/>
</dbReference>
<evidence type="ECO:0000256" key="5">
    <source>
        <dbReference type="ARBA" id="ARBA00022705"/>
    </source>
</evidence>
<dbReference type="PROSITE" id="PS51188">
    <property type="entry name" value="ZF_CR"/>
    <property type="match status" value="1"/>
</dbReference>
<evidence type="ECO:0000256" key="8">
    <source>
        <dbReference type="ARBA" id="ARBA00022771"/>
    </source>
</evidence>
<dbReference type="CDD" id="cd10747">
    <property type="entry name" value="DnaJ_C"/>
    <property type="match status" value="1"/>
</dbReference>
<keyword evidence="8" id="KW-0863">Zinc-finger</keyword>
<dbReference type="SUPFAM" id="SSF46565">
    <property type="entry name" value="Chaperone J-domain"/>
    <property type="match status" value="1"/>
</dbReference>
<evidence type="ECO:0000256" key="6">
    <source>
        <dbReference type="ARBA" id="ARBA00022723"/>
    </source>
</evidence>
<proteinExistence type="inferred from homology"/>
<comment type="subcellular location">
    <subcellularLocation>
        <location evidence="2">Cytoplasm</location>
    </subcellularLocation>
</comment>
<organism evidence="14">
    <name type="scientific">marine metagenome</name>
    <dbReference type="NCBI Taxonomy" id="408172"/>
    <lineage>
        <taxon>unclassified sequences</taxon>
        <taxon>metagenomes</taxon>
        <taxon>ecological metagenomes</taxon>
    </lineage>
</organism>
<evidence type="ECO:0000256" key="11">
    <source>
        <dbReference type="ARBA" id="ARBA00023186"/>
    </source>
</evidence>
<dbReference type="Gene3D" id="1.10.287.110">
    <property type="entry name" value="DnaJ domain"/>
    <property type="match status" value="1"/>
</dbReference>
<dbReference type="HAMAP" id="MF_01152">
    <property type="entry name" value="DnaJ"/>
    <property type="match status" value="1"/>
</dbReference>
<evidence type="ECO:0000256" key="1">
    <source>
        <dbReference type="ARBA" id="ARBA00001947"/>
    </source>
</evidence>
<dbReference type="PANTHER" id="PTHR43096:SF48">
    <property type="entry name" value="CHAPERONE PROTEIN DNAJ"/>
    <property type="match status" value="1"/>
</dbReference>
<evidence type="ECO:0000256" key="7">
    <source>
        <dbReference type="ARBA" id="ARBA00022737"/>
    </source>
</evidence>
<comment type="cofactor">
    <cofactor evidence="1">
        <name>Zn(2+)</name>
        <dbReference type="ChEBI" id="CHEBI:29105"/>
    </cofactor>
</comment>
<dbReference type="InterPro" id="IPR036410">
    <property type="entry name" value="HSP_DnaJ_Cys-rich_dom_sf"/>
</dbReference>
<keyword evidence="4" id="KW-0963">Cytoplasm</keyword>
<dbReference type="SUPFAM" id="SSF57938">
    <property type="entry name" value="DnaJ/Hsp40 cysteine-rich domain"/>
    <property type="match status" value="1"/>
</dbReference>
<keyword evidence="10" id="KW-0346">Stress response</keyword>
<dbReference type="GO" id="GO:0031072">
    <property type="term" value="F:heat shock protein binding"/>
    <property type="evidence" value="ECO:0007669"/>
    <property type="project" value="InterPro"/>
</dbReference>
<evidence type="ECO:0000313" key="14">
    <source>
        <dbReference type="EMBL" id="SVA98256.1"/>
    </source>
</evidence>
<dbReference type="GO" id="GO:0005524">
    <property type="term" value="F:ATP binding"/>
    <property type="evidence" value="ECO:0007669"/>
    <property type="project" value="InterPro"/>
</dbReference>
<dbReference type="FunFam" id="2.60.260.20:FF:000004">
    <property type="entry name" value="Molecular chaperone DnaJ"/>
    <property type="match status" value="1"/>
</dbReference>
<evidence type="ECO:0000259" key="13">
    <source>
        <dbReference type="PROSITE" id="PS51188"/>
    </source>
</evidence>
<dbReference type="Pfam" id="PF00684">
    <property type="entry name" value="DnaJ_CXXCXGXG"/>
    <property type="match status" value="1"/>
</dbReference>
<keyword evidence="5" id="KW-0235">DNA replication</keyword>
<evidence type="ECO:0000256" key="9">
    <source>
        <dbReference type="ARBA" id="ARBA00022833"/>
    </source>
</evidence>
<dbReference type="GO" id="GO:0009408">
    <property type="term" value="P:response to heat"/>
    <property type="evidence" value="ECO:0007669"/>
    <property type="project" value="InterPro"/>
</dbReference>
<evidence type="ECO:0000256" key="4">
    <source>
        <dbReference type="ARBA" id="ARBA00022490"/>
    </source>
</evidence>
<dbReference type="CDD" id="cd10719">
    <property type="entry name" value="DnaJ_zf"/>
    <property type="match status" value="1"/>
</dbReference>
<dbReference type="FunFam" id="1.10.287.110:FF:000034">
    <property type="entry name" value="Chaperone protein DnaJ"/>
    <property type="match status" value="1"/>
</dbReference>
<dbReference type="GO" id="GO:0006260">
    <property type="term" value="P:DNA replication"/>
    <property type="evidence" value="ECO:0007669"/>
    <property type="project" value="UniProtKB-KW"/>
</dbReference>
<dbReference type="NCBIfam" id="NF008035">
    <property type="entry name" value="PRK10767.1"/>
    <property type="match status" value="1"/>
</dbReference>
<sequence>MAKEDYYKTLGVERNADDQTIKKAYRNLAMKYHPDRNQGDTKAEKRFKDLNEANDVISDEEKRAAYDRFGHAAFEQGGPSSGGFDQGFGHGFSGFSDIFDEMFGDAFSGNRQGKNSQSGRGADLRYNMEISLTQAFKGNKTNIRVPTSVQCDACNGIGSKNGAAPESCNACNGYGKVRAQQGFFTIERSCPTCQGSGQVIKEACKTCSGQGRVRKEKTLSVTIPPGVEDGTRIRLSGEGEAGLNSAPSGDLYISISVAPHHIFQRDGANIYCKVPLPLTAACLGGHIEVPTVDTGRARVAIPAGTQSGHQFRLKGKGMSILRSKERGDMFVHASVETPINLSKKQKELLKEFEKEGKTVKNSPQSDGFFSKVKDIWEDLKD</sequence>
<dbReference type="InterPro" id="IPR001623">
    <property type="entry name" value="DnaJ_domain"/>
</dbReference>
<dbReference type="InterPro" id="IPR001305">
    <property type="entry name" value="HSP_DnaJ_Cys-rich_dom"/>
</dbReference>
<name>A0A382A9P4_9ZZZZ</name>
<evidence type="ECO:0000256" key="10">
    <source>
        <dbReference type="ARBA" id="ARBA00023016"/>
    </source>
</evidence>